<gene>
    <name evidence="2" type="ORF">KFZ73_20985</name>
</gene>
<feature type="region of interest" description="Disordered" evidence="1">
    <location>
        <begin position="1"/>
        <end position="23"/>
    </location>
</feature>
<keyword evidence="3" id="KW-1185">Reference proteome</keyword>
<comment type="caution">
    <text evidence="2">The sequence shown here is derived from an EMBL/GenBank/DDBJ whole genome shotgun (WGS) entry which is preliminary data.</text>
</comment>
<evidence type="ECO:0000313" key="3">
    <source>
        <dbReference type="Proteomes" id="UP000676853"/>
    </source>
</evidence>
<name>A0ABS5NHG2_TSUPA</name>
<organism evidence="2 3">
    <name type="scientific">Tsukamurella paurometabola</name>
    <name type="common">Corynebacterium paurometabolum</name>
    <dbReference type="NCBI Taxonomy" id="2061"/>
    <lineage>
        <taxon>Bacteria</taxon>
        <taxon>Bacillati</taxon>
        <taxon>Actinomycetota</taxon>
        <taxon>Actinomycetes</taxon>
        <taxon>Mycobacteriales</taxon>
        <taxon>Tsukamurellaceae</taxon>
        <taxon>Tsukamurella</taxon>
    </lineage>
</organism>
<sequence>MSQLTQSRPAASPSREPNHLRRPVVREDLELLPTIIGREAAVRFCNEVLGVPITPTRMRRGIERRELPVAKIQARNGFAPRDLYDWILGMQRPAAEQGGRA</sequence>
<evidence type="ECO:0000313" key="2">
    <source>
        <dbReference type="EMBL" id="MBS4103708.1"/>
    </source>
</evidence>
<dbReference type="Proteomes" id="UP000676853">
    <property type="component" value="Unassembled WGS sequence"/>
</dbReference>
<proteinExistence type="predicted"/>
<dbReference type="EMBL" id="JAGXOE010000077">
    <property type="protein sequence ID" value="MBS4103708.1"/>
    <property type="molecule type" value="Genomic_DNA"/>
</dbReference>
<reference evidence="2 3" key="1">
    <citation type="submission" date="2021-04" db="EMBL/GenBank/DDBJ databases">
        <title>Whole genome sequence analysis of a thiophenic sulfur metabolizing bacteria.</title>
        <authorList>
            <person name="Akhtar N."/>
            <person name="Akram J."/>
            <person name="Aslam A."/>
        </authorList>
    </citation>
    <scope>NUCLEOTIDE SEQUENCE [LARGE SCALE GENOMIC DNA]</scope>
    <source>
        <strain evidence="2 3">3OW</strain>
    </source>
</reference>
<dbReference type="RefSeq" id="WP_212554970.1">
    <property type="nucleotide sequence ID" value="NZ_JAGXOE010000077.1"/>
</dbReference>
<evidence type="ECO:0000256" key="1">
    <source>
        <dbReference type="SAM" id="MobiDB-lite"/>
    </source>
</evidence>
<protein>
    <submittedName>
        <fullName evidence="2">Uncharacterized protein</fullName>
    </submittedName>
</protein>
<accession>A0ABS5NHG2</accession>